<dbReference type="RefSeq" id="XP_007827295.1">
    <property type="nucleotide sequence ID" value="XM_007829104.1"/>
</dbReference>
<keyword evidence="3" id="KW-0560">Oxidoreductase</keyword>
<name>W3XL29_PESFW</name>
<dbReference type="InterPro" id="IPR051609">
    <property type="entry name" value="NmrA/Isoflavone_reductase-like"/>
</dbReference>
<dbReference type="GeneID" id="19265536"/>
<dbReference type="KEGG" id="pfy:PFICI_00523"/>
<gene>
    <name evidence="5" type="ORF">PFICI_00523</name>
</gene>
<evidence type="ECO:0000256" key="3">
    <source>
        <dbReference type="ARBA" id="ARBA00023002"/>
    </source>
</evidence>
<dbReference type="OrthoDB" id="419598at2759"/>
<accession>W3XL29</accession>
<dbReference type="Pfam" id="PF05368">
    <property type="entry name" value="NmrA"/>
    <property type="match status" value="1"/>
</dbReference>
<evidence type="ECO:0000256" key="1">
    <source>
        <dbReference type="ARBA" id="ARBA00005725"/>
    </source>
</evidence>
<dbReference type="PANTHER" id="PTHR47706">
    <property type="entry name" value="NMRA-LIKE FAMILY PROTEIN"/>
    <property type="match status" value="1"/>
</dbReference>
<evidence type="ECO:0000313" key="6">
    <source>
        <dbReference type="Proteomes" id="UP000030651"/>
    </source>
</evidence>
<dbReference type="eggNOG" id="ENOG502SJZF">
    <property type="taxonomic scope" value="Eukaryota"/>
</dbReference>
<dbReference type="Proteomes" id="UP000030651">
    <property type="component" value="Unassembled WGS sequence"/>
</dbReference>
<feature type="domain" description="NmrA-like" evidence="4">
    <location>
        <begin position="2"/>
        <end position="258"/>
    </location>
</feature>
<dbReference type="EMBL" id="KI912109">
    <property type="protein sequence ID" value="ETS86695.1"/>
    <property type="molecule type" value="Genomic_DNA"/>
</dbReference>
<dbReference type="InterPro" id="IPR036291">
    <property type="entry name" value="NAD(P)-bd_dom_sf"/>
</dbReference>
<keyword evidence="2" id="KW-0521">NADP</keyword>
<dbReference type="InterPro" id="IPR008030">
    <property type="entry name" value="NmrA-like"/>
</dbReference>
<evidence type="ECO:0000256" key="2">
    <source>
        <dbReference type="ARBA" id="ARBA00022857"/>
    </source>
</evidence>
<dbReference type="Gene3D" id="3.40.50.720">
    <property type="entry name" value="NAD(P)-binding Rossmann-like Domain"/>
    <property type="match status" value="1"/>
</dbReference>
<dbReference type="InParanoid" id="W3XL29"/>
<comment type="similarity">
    <text evidence="1">Belongs to the NmrA-type oxidoreductase family. Isoflavone reductase subfamily.</text>
</comment>
<reference evidence="6" key="1">
    <citation type="journal article" date="2015" name="BMC Genomics">
        <title>Genomic and transcriptomic analysis of the endophytic fungus Pestalotiopsis fici reveals its lifestyle and high potential for synthesis of natural products.</title>
        <authorList>
            <person name="Wang X."/>
            <person name="Zhang X."/>
            <person name="Liu L."/>
            <person name="Xiang M."/>
            <person name="Wang W."/>
            <person name="Sun X."/>
            <person name="Che Y."/>
            <person name="Guo L."/>
            <person name="Liu G."/>
            <person name="Guo L."/>
            <person name="Wang C."/>
            <person name="Yin W.B."/>
            <person name="Stadler M."/>
            <person name="Zhang X."/>
            <person name="Liu X."/>
        </authorList>
    </citation>
    <scope>NUCLEOTIDE SEQUENCE [LARGE SCALE GENOMIC DNA]</scope>
    <source>
        <strain evidence="6">W106-1 / CGMCC3.15140</strain>
    </source>
</reference>
<dbReference type="PANTHER" id="PTHR47706:SF4">
    <property type="entry name" value="NMRA-LIKE DOMAIN-CONTAINING PROTEIN"/>
    <property type="match status" value="1"/>
</dbReference>
<proteinExistence type="inferred from homology"/>
<dbReference type="GO" id="GO:0016491">
    <property type="term" value="F:oxidoreductase activity"/>
    <property type="evidence" value="ECO:0007669"/>
    <property type="project" value="UniProtKB-KW"/>
</dbReference>
<protein>
    <recommendedName>
        <fullName evidence="4">NmrA-like domain-containing protein</fullName>
    </recommendedName>
</protein>
<keyword evidence="6" id="KW-1185">Reference proteome</keyword>
<evidence type="ECO:0000259" key="4">
    <source>
        <dbReference type="Pfam" id="PF05368"/>
    </source>
</evidence>
<dbReference type="HOGENOM" id="CLU_044876_5_0_1"/>
<evidence type="ECO:0000313" key="5">
    <source>
        <dbReference type="EMBL" id="ETS86695.1"/>
    </source>
</evidence>
<sequence length="318" mass="34801">MSKNVAIAGAGGLGRHVVNALLESKEFNVTVLSRSPKPDLEAKGANVKVVDYRYPSQLIAALEGIDTLLSFIVDFDDSKEGSSLGALAHRNLLTAAVSPRVNLRRFVPAEYANNVAGFPRSALSCERDKPHFRNYVRAFCPARGIEYTLISNGVLMDFFRPRGDKSGFPDLEAEIIPLDADKKTALIPGNGKKDKISFTAARDVARCLVALLKVPAGGWEEYSYISGDRLTWDEAADQLEAALGAKLARTHVGLEELRARAEQARKGGNFMDIMIAELNEVFGDGSEVLPENNKYFDGIKFQKLADVFQECYGKGARK</sequence>
<organism evidence="5 6">
    <name type="scientific">Pestalotiopsis fici (strain W106-1 / CGMCC3.15140)</name>
    <dbReference type="NCBI Taxonomy" id="1229662"/>
    <lineage>
        <taxon>Eukaryota</taxon>
        <taxon>Fungi</taxon>
        <taxon>Dikarya</taxon>
        <taxon>Ascomycota</taxon>
        <taxon>Pezizomycotina</taxon>
        <taxon>Sordariomycetes</taxon>
        <taxon>Xylariomycetidae</taxon>
        <taxon>Amphisphaeriales</taxon>
        <taxon>Sporocadaceae</taxon>
        <taxon>Pestalotiopsis</taxon>
    </lineage>
</organism>
<dbReference type="SUPFAM" id="SSF51735">
    <property type="entry name" value="NAD(P)-binding Rossmann-fold domains"/>
    <property type="match status" value="1"/>
</dbReference>
<dbReference type="AlphaFoldDB" id="W3XL29"/>